<feature type="region of interest" description="Disordered" evidence="6">
    <location>
        <begin position="221"/>
        <end position="241"/>
    </location>
</feature>
<dbReference type="EMBL" id="BSYO01000019">
    <property type="protein sequence ID" value="GMH18679.1"/>
    <property type="molecule type" value="Genomic_DNA"/>
</dbReference>
<dbReference type="GO" id="GO:0003700">
    <property type="term" value="F:DNA-binding transcription factor activity"/>
    <property type="evidence" value="ECO:0007669"/>
    <property type="project" value="InterPro"/>
</dbReference>
<keyword evidence="5" id="KW-0539">Nucleus</keyword>
<sequence length="241" mass="26726">MHPDNFFGSSELYCYAVGNGAINSGHYGLNIPAKVEFPPIHSQCSSSSLYGSGIGETAEAKAIASLRLHKEAEKRRRERINLHLDRLRALLHCSSKTDKATLLANVVQRVRELKQQTSQVTDLDTLPSETDGFAVNANHELSDDGKLILNASLCCDDRADLFADLVDALHSLKLKILRAEMSTLGGRTRNVLIVRGEMDQCQGQECAEVLRDALKGVLERSKMASDRSRRRRRFHSPKIDG</sequence>
<dbReference type="PROSITE" id="PS50888">
    <property type="entry name" value="BHLH"/>
    <property type="match status" value="1"/>
</dbReference>
<evidence type="ECO:0000256" key="4">
    <source>
        <dbReference type="ARBA" id="ARBA00023163"/>
    </source>
</evidence>
<dbReference type="Gene3D" id="4.10.280.10">
    <property type="entry name" value="Helix-loop-helix DNA-binding domain"/>
    <property type="match status" value="1"/>
</dbReference>
<dbReference type="CDD" id="cd04873">
    <property type="entry name" value="ACT_UUR-ACR-like"/>
    <property type="match status" value="1"/>
</dbReference>
<keyword evidence="2" id="KW-0805">Transcription regulation</keyword>
<evidence type="ECO:0000256" key="3">
    <source>
        <dbReference type="ARBA" id="ARBA00023125"/>
    </source>
</evidence>
<feature type="domain" description="BHLH" evidence="7">
    <location>
        <begin position="64"/>
        <end position="113"/>
    </location>
</feature>
<evidence type="ECO:0000256" key="5">
    <source>
        <dbReference type="ARBA" id="ARBA00023242"/>
    </source>
</evidence>
<dbReference type="InterPro" id="IPR011598">
    <property type="entry name" value="bHLH_dom"/>
</dbReference>
<dbReference type="PANTHER" id="PTHR45844">
    <property type="entry name" value="TRANSCRIPTION FACTOR BHLH30"/>
    <property type="match status" value="1"/>
</dbReference>
<evidence type="ECO:0000313" key="9">
    <source>
        <dbReference type="Proteomes" id="UP001279734"/>
    </source>
</evidence>
<dbReference type="SMART" id="SM00353">
    <property type="entry name" value="HLH"/>
    <property type="match status" value="1"/>
</dbReference>
<evidence type="ECO:0000256" key="6">
    <source>
        <dbReference type="SAM" id="MobiDB-lite"/>
    </source>
</evidence>
<reference evidence="8" key="1">
    <citation type="submission" date="2023-05" db="EMBL/GenBank/DDBJ databases">
        <title>Nepenthes gracilis genome sequencing.</title>
        <authorList>
            <person name="Fukushima K."/>
        </authorList>
    </citation>
    <scope>NUCLEOTIDE SEQUENCE</scope>
    <source>
        <strain evidence="8">SING2019-196</strain>
    </source>
</reference>
<comment type="caution">
    <text evidence="8">The sequence shown here is derived from an EMBL/GenBank/DDBJ whole genome shotgun (WGS) entry which is preliminary data.</text>
</comment>
<evidence type="ECO:0000256" key="2">
    <source>
        <dbReference type="ARBA" id="ARBA00023015"/>
    </source>
</evidence>
<dbReference type="SUPFAM" id="SSF55021">
    <property type="entry name" value="ACT-like"/>
    <property type="match status" value="1"/>
</dbReference>
<accession>A0AAD3SXS4</accession>
<dbReference type="GO" id="GO:0003677">
    <property type="term" value="F:DNA binding"/>
    <property type="evidence" value="ECO:0007669"/>
    <property type="project" value="UniProtKB-KW"/>
</dbReference>
<dbReference type="GO" id="GO:0046983">
    <property type="term" value="F:protein dimerization activity"/>
    <property type="evidence" value="ECO:0007669"/>
    <property type="project" value="InterPro"/>
</dbReference>
<dbReference type="Proteomes" id="UP001279734">
    <property type="component" value="Unassembled WGS sequence"/>
</dbReference>
<evidence type="ECO:0000259" key="7">
    <source>
        <dbReference type="PROSITE" id="PS50888"/>
    </source>
</evidence>
<comment type="subcellular location">
    <subcellularLocation>
        <location evidence="1">Nucleus</location>
    </subcellularLocation>
</comment>
<gene>
    <name evidence="8" type="ORF">Nepgr_020520</name>
</gene>
<dbReference type="SUPFAM" id="SSF47459">
    <property type="entry name" value="HLH, helix-loop-helix DNA-binding domain"/>
    <property type="match status" value="1"/>
</dbReference>
<dbReference type="CDD" id="cd11455">
    <property type="entry name" value="bHLH_AtAIG1_like"/>
    <property type="match status" value="1"/>
</dbReference>
<dbReference type="AlphaFoldDB" id="A0AAD3SXS4"/>
<dbReference type="Pfam" id="PF00010">
    <property type="entry name" value="HLH"/>
    <property type="match status" value="1"/>
</dbReference>
<dbReference type="InterPro" id="IPR036638">
    <property type="entry name" value="HLH_DNA-bd_sf"/>
</dbReference>
<feature type="compositionally biased region" description="Basic residues" evidence="6">
    <location>
        <begin position="228"/>
        <end position="241"/>
    </location>
</feature>
<keyword evidence="3" id="KW-0238">DNA-binding</keyword>
<proteinExistence type="predicted"/>
<evidence type="ECO:0000256" key="1">
    <source>
        <dbReference type="ARBA" id="ARBA00004123"/>
    </source>
</evidence>
<keyword evidence="9" id="KW-1185">Reference proteome</keyword>
<dbReference type="PANTHER" id="PTHR45844:SF19">
    <property type="entry name" value="TRANSCRIPTION FACTOR BHLH106-RELATED"/>
    <property type="match status" value="1"/>
</dbReference>
<evidence type="ECO:0000313" key="8">
    <source>
        <dbReference type="EMBL" id="GMH18679.1"/>
    </source>
</evidence>
<dbReference type="GO" id="GO:0005634">
    <property type="term" value="C:nucleus"/>
    <property type="evidence" value="ECO:0007669"/>
    <property type="project" value="UniProtKB-SubCell"/>
</dbReference>
<organism evidence="8 9">
    <name type="scientific">Nepenthes gracilis</name>
    <name type="common">Slender pitcher plant</name>
    <dbReference type="NCBI Taxonomy" id="150966"/>
    <lineage>
        <taxon>Eukaryota</taxon>
        <taxon>Viridiplantae</taxon>
        <taxon>Streptophyta</taxon>
        <taxon>Embryophyta</taxon>
        <taxon>Tracheophyta</taxon>
        <taxon>Spermatophyta</taxon>
        <taxon>Magnoliopsida</taxon>
        <taxon>eudicotyledons</taxon>
        <taxon>Gunneridae</taxon>
        <taxon>Pentapetalae</taxon>
        <taxon>Caryophyllales</taxon>
        <taxon>Nepenthaceae</taxon>
        <taxon>Nepenthes</taxon>
    </lineage>
</organism>
<protein>
    <recommendedName>
        <fullName evidence="7">BHLH domain-containing protein</fullName>
    </recommendedName>
</protein>
<dbReference type="InterPro" id="IPR045865">
    <property type="entry name" value="ACT-like_dom_sf"/>
</dbReference>
<keyword evidence="4" id="KW-0804">Transcription</keyword>
<dbReference type="InterPro" id="IPR045847">
    <property type="entry name" value="AIG1-like"/>
</dbReference>
<name>A0AAD3SXS4_NEPGR</name>